<name>A0A7V9W0Q4_9GAMM</name>
<dbReference type="GO" id="GO:1902201">
    <property type="term" value="P:negative regulation of bacterial-type flagellum-dependent cell motility"/>
    <property type="evidence" value="ECO:0007669"/>
    <property type="project" value="TreeGrafter"/>
</dbReference>
<evidence type="ECO:0000313" key="6">
    <source>
        <dbReference type="EMBL" id="MBA2778862.1"/>
    </source>
</evidence>
<dbReference type="RefSeq" id="WP_181514345.1">
    <property type="nucleotide sequence ID" value="NZ_JABFUB010000013.1"/>
</dbReference>
<dbReference type="SMART" id="SM00267">
    <property type="entry name" value="GGDEF"/>
    <property type="match status" value="1"/>
</dbReference>
<dbReference type="InterPro" id="IPR050469">
    <property type="entry name" value="Diguanylate_Cyclase"/>
</dbReference>
<keyword evidence="4" id="KW-0472">Membrane</keyword>
<gene>
    <name evidence="6" type="ORF">H1D44_08115</name>
    <name evidence="7" type="ORF">HOP48_14715</name>
</gene>
<protein>
    <recommendedName>
        <fullName evidence="2">diguanylate cyclase</fullName>
        <ecNumber evidence="2">2.7.7.65</ecNumber>
    </recommendedName>
</protein>
<dbReference type="AlphaFoldDB" id="A0A7V9W0Q4"/>
<feature type="transmembrane region" description="Helical" evidence="4">
    <location>
        <begin position="191"/>
        <end position="208"/>
    </location>
</feature>
<feature type="transmembrane region" description="Helical" evidence="4">
    <location>
        <begin position="108"/>
        <end position="129"/>
    </location>
</feature>
<dbReference type="InterPro" id="IPR029787">
    <property type="entry name" value="Nucleotide_cyclase"/>
</dbReference>
<dbReference type="GO" id="GO:0052621">
    <property type="term" value="F:diguanylate cyclase activity"/>
    <property type="evidence" value="ECO:0007669"/>
    <property type="project" value="UniProtKB-EC"/>
</dbReference>
<feature type="transmembrane region" description="Helical" evidence="4">
    <location>
        <begin position="220"/>
        <end position="243"/>
    </location>
</feature>
<evidence type="ECO:0000259" key="5">
    <source>
        <dbReference type="PROSITE" id="PS50887"/>
    </source>
</evidence>
<dbReference type="Pfam" id="PF00990">
    <property type="entry name" value="GGDEF"/>
    <property type="match status" value="1"/>
</dbReference>
<dbReference type="InterPro" id="IPR000160">
    <property type="entry name" value="GGDEF_dom"/>
</dbReference>
<dbReference type="SUPFAM" id="SSF55073">
    <property type="entry name" value="Nucleotide cyclase"/>
    <property type="match status" value="1"/>
</dbReference>
<dbReference type="CDD" id="cd01949">
    <property type="entry name" value="GGDEF"/>
    <property type="match status" value="1"/>
</dbReference>
<dbReference type="Gene3D" id="3.30.70.270">
    <property type="match status" value="1"/>
</dbReference>
<evidence type="ECO:0000313" key="7">
    <source>
        <dbReference type="EMBL" id="MCG6662789.1"/>
    </source>
</evidence>
<dbReference type="EMBL" id="JACEFT010000007">
    <property type="protein sequence ID" value="MBA2778862.1"/>
    <property type="molecule type" value="Genomic_DNA"/>
</dbReference>
<dbReference type="InterPro" id="IPR043128">
    <property type="entry name" value="Rev_trsase/Diguanyl_cyclase"/>
</dbReference>
<reference evidence="7 9" key="1">
    <citation type="submission" date="2020-05" db="EMBL/GenBank/DDBJ databases">
        <title>Comparative genomic analysis of denitrifying bacteria from Halomonas genus.</title>
        <authorList>
            <person name="Wang L."/>
            <person name="Shao Z."/>
        </authorList>
    </citation>
    <scope>NUCLEOTIDE SEQUENCE [LARGE SCALE GENOMIC DNA]</scope>
    <source>
        <strain evidence="7 9">DSM 17331</strain>
    </source>
</reference>
<dbReference type="EC" id="2.7.7.65" evidence="2"/>
<dbReference type="PROSITE" id="PS50887">
    <property type="entry name" value="GGDEF"/>
    <property type="match status" value="1"/>
</dbReference>
<comment type="cofactor">
    <cofactor evidence="1">
        <name>Mg(2+)</name>
        <dbReference type="ChEBI" id="CHEBI:18420"/>
    </cofactor>
</comment>
<evidence type="ECO:0000313" key="9">
    <source>
        <dbReference type="Proteomes" id="UP000814353"/>
    </source>
</evidence>
<dbReference type="NCBIfam" id="TIGR00254">
    <property type="entry name" value="GGDEF"/>
    <property type="match status" value="1"/>
</dbReference>
<evidence type="ECO:0000256" key="1">
    <source>
        <dbReference type="ARBA" id="ARBA00001946"/>
    </source>
</evidence>
<feature type="transmembrane region" description="Helical" evidence="4">
    <location>
        <begin position="167"/>
        <end position="184"/>
    </location>
</feature>
<comment type="catalytic activity">
    <reaction evidence="3">
        <text>2 GTP = 3',3'-c-di-GMP + 2 diphosphate</text>
        <dbReference type="Rhea" id="RHEA:24898"/>
        <dbReference type="ChEBI" id="CHEBI:33019"/>
        <dbReference type="ChEBI" id="CHEBI:37565"/>
        <dbReference type="ChEBI" id="CHEBI:58805"/>
        <dbReference type="EC" id="2.7.7.65"/>
    </reaction>
</comment>
<proteinExistence type="predicted"/>
<evidence type="ECO:0000313" key="8">
    <source>
        <dbReference type="Proteomes" id="UP000518091"/>
    </source>
</evidence>
<dbReference type="GO" id="GO:0005886">
    <property type="term" value="C:plasma membrane"/>
    <property type="evidence" value="ECO:0007669"/>
    <property type="project" value="TreeGrafter"/>
</dbReference>
<feature type="transmembrane region" description="Helical" evidence="4">
    <location>
        <begin position="141"/>
        <end position="161"/>
    </location>
</feature>
<dbReference type="FunFam" id="3.30.70.270:FF:000001">
    <property type="entry name" value="Diguanylate cyclase domain protein"/>
    <property type="match status" value="1"/>
</dbReference>
<dbReference type="EMBL" id="JABFUB010000013">
    <property type="protein sequence ID" value="MCG6662789.1"/>
    <property type="molecule type" value="Genomic_DNA"/>
</dbReference>
<evidence type="ECO:0000256" key="2">
    <source>
        <dbReference type="ARBA" id="ARBA00012528"/>
    </source>
</evidence>
<dbReference type="PANTHER" id="PTHR45138">
    <property type="entry name" value="REGULATORY COMPONENTS OF SENSORY TRANSDUCTION SYSTEM"/>
    <property type="match status" value="1"/>
</dbReference>
<organism evidence="6 8">
    <name type="scientific">Billgrantia kenyensis</name>
    <dbReference type="NCBI Taxonomy" id="321266"/>
    <lineage>
        <taxon>Bacteria</taxon>
        <taxon>Pseudomonadati</taxon>
        <taxon>Pseudomonadota</taxon>
        <taxon>Gammaproteobacteria</taxon>
        <taxon>Oceanospirillales</taxon>
        <taxon>Halomonadaceae</taxon>
        <taxon>Billgrantia</taxon>
    </lineage>
</organism>
<feature type="transmembrane region" description="Helical" evidence="4">
    <location>
        <begin position="79"/>
        <end position="96"/>
    </location>
</feature>
<dbReference type="PANTHER" id="PTHR45138:SF9">
    <property type="entry name" value="DIGUANYLATE CYCLASE DGCM-RELATED"/>
    <property type="match status" value="1"/>
</dbReference>
<comment type="caution">
    <text evidence="6">The sequence shown here is derived from an EMBL/GenBank/DDBJ whole genome shotgun (WGS) entry which is preliminary data.</text>
</comment>
<dbReference type="Proteomes" id="UP000518091">
    <property type="component" value="Unassembled WGS sequence"/>
</dbReference>
<sequence>MLRSSTSRSAAAAQGSIMLFSKTQKPREYQNRRLDALAEPPEVGHELFVGLSALRDTLSSRHHSRDFVFAHARYLRSRVLALGLIFALLSPLWIVVDSLVLPAELLRYTLVGRVVLMLGLVGVLLLAYLNQERIRRIRFSAGMLLALPASFYLLVLLMLPSEHVPNLVGYGFIPFLLVAALSVFPFTLLESLLAGLAMLALLAFAQMIDGSWMTGRGMESLWLLASLLLVSLAANHFQLSLLLRLYRQATHDPLTGLFNRGALEVHLAKVQAWQRETEGEAGLTGSVPCSVLMLDLDHFKGINDSYGHSVGDRVLCQFAELLVSQTRRHDCVARYGGEEFVIILVGSGQARAMEVAERIRYAVEKSEFTDHDGRVIAVTASIGVTRLQQDEPPQASLRRADEALYRAKKEGRNQVAPALEPPGDI</sequence>
<accession>A0A7V9W0Q4</accession>
<keyword evidence="4" id="KW-0812">Transmembrane</keyword>
<dbReference type="Proteomes" id="UP000814353">
    <property type="component" value="Unassembled WGS sequence"/>
</dbReference>
<dbReference type="GO" id="GO:0043709">
    <property type="term" value="P:cell adhesion involved in single-species biofilm formation"/>
    <property type="evidence" value="ECO:0007669"/>
    <property type="project" value="TreeGrafter"/>
</dbReference>
<evidence type="ECO:0000256" key="4">
    <source>
        <dbReference type="SAM" id="Phobius"/>
    </source>
</evidence>
<keyword evidence="4" id="KW-1133">Transmembrane helix</keyword>
<reference evidence="6 8" key="2">
    <citation type="submission" date="2020-07" db="EMBL/GenBank/DDBJ databases">
        <title>Identification of Halomonas strains.</title>
        <authorList>
            <person name="Xiao Z."/>
            <person name="Shen J."/>
        </authorList>
    </citation>
    <scope>NUCLEOTIDE SEQUENCE [LARGE SCALE GENOMIC DNA]</scope>
    <source>
        <strain evidence="6 8">DSM 17331</strain>
    </source>
</reference>
<keyword evidence="9" id="KW-1185">Reference proteome</keyword>
<evidence type="ECO:0000256" key="3">
    <source>
        <dbReference type="ARBA" id="ARBA00034247"/>
    </source>
</evidence>
<feature type="domain" description="GGDEF" evidence="5">
    <location>
        <begin position="287"/>
        <end position="420"/>
    </location>
</feature>